<name>A0AAW9NSS2_9BACL</name>
<evidence type="ECO:0000313" key="3">
    <source>
        <dbReference type="EMBL" id="MEC1179098.1"/>
    </source>
</evidence>
<evidence type="ECO:0000256" key="2">
    <source>
        <dbReference type="SAM" id="Phobius"/>
    </source>
</evidence>
<organism evidence="3 4">
    <name type="scientific">Metasolibacillus meyeri</name>
    <dbReference type="NCBI Taxonomy" id="1071052"/>
    <lineage>
        <taxon>Bacteria</taxon>
        <taxon>Bacillati</taxon>
        <taxon>Bacillota</taxon>
        <taxon>Bacilli</taxon>
        <taxon>Bacillales</taxon>
        <taxon>Caryophanaceae</taxon>
        <taxon>Metasolibacillus</taxon>
    </lineage>
</organism>
<dbReference type="RefSeq" id="WP_326123597.1">
    <property type="nucleotide sequence ID" value="NZ_JARSFG010000016.1"/>
</dbReference>
<gene>
    <name evidence="3" type="ORF">P9B03_11445</name>
</gene>
<keyword evidence="2" id="KW-1133">Transmembrane helix</keyword>
<dbReference type="AlphaFoldDB" id="A0AAW9NSS2"/>
<dbReference type="Proteomes" id="UP001344888">
    <property type="component" value="Unassembled WGS sequence"/>
</dbReference>
<protein>
    <submittedName>
        <fullName evidence="3">Uncharacterized protein</fullName>
    </submittedName>
</protein>
<evidence type="ECO:0000313" key="4">
    <source>
        <dbReference type="Proteomes" id="UP001344888"/>
    </source>
</evidence>
<feature type="transmembrane region" description="Helical" evidence="2">
    <location>
        <begin position="6"/>
        <end position="27"/>
    </location>
</feature>
<feature type="coiled-coil region" evidence="1">
    <location>
        <begin position="33"/>
        <end position="79"/>
    </location>
</feature>
<accession>A0AAW9NSS2</accession>
<keyword evidence="4" id="KW-1185">Reference proteome</keyword>
<reference evidence="3 4" key="1">
    <citation type="submission" date="2023-03" db="EMBL/GenBank/DDBJ databases">
        <title>Bacillus Genome Sequencing.</title>
        <authorList>
            <person name="Dunlap C."/>
        </authorList>
    </citation>
    <scope>NUCLEOTIDE SEQUENCE [LARGE SCALE GENOMIC DNA]</scope>
    <source>
        <strain evidence="3 4">B-59205</strain>
    </source>
</reference>
<sequence>MVEELRLLIGFLAVGGGLAIPITAILTTHKRAAMKLKIQMIEKETELERLKMESYEVETEKLRLELQQEKQVLLEMENKER</sequence>
<keyword evidence="2" id="KW-0812">Transmembrane</keyword>
<evidence type="ECO:0000256" key="1">
    <source>
        <dbReference type="SAM" id="Coils"/>
    </source>
</evidence>
<comment type="caution">
    <text evidence="3">The sequence shown here is derived from an EMBL/GenBank/DDBJ whole genome shotgun (WGS) entry which is preliminary data.</text>
</comment>
<keyword evidence="1" id="KW-0175">Coiled coil</keyword>
<keyword evidence="2" id="KW-0472">Membrane</keyword>
<proteinExistence type="predicted"/>
<dbReference type="EMBL" id="JARSFG010000016">
    <property type="protein sequence ID" value="MEC1179098.1"/>
    <property type="molecule type" value="Genomic_DNA"/>
</dbReference>